<feature type="compositionally biased region" description="Acidic residues" evidence="1">
    <location>
        <begin position="231"/>
        <end position="245"/>
    </location>
</feature>
<dbReference type="AlphaFoldDB" id="A0A9P7GZN6"/>
<comment type="caution">
    <text evidence="2">The sequence shown here is derived from an EMBL/GenBank/DDBJ whole genome shotgun (WGS) entry which is preliminary data.</text>
</comment>
<evidence type="ECO:0000256" key="1">
    <source>
        <dbReference type="SAM" id="MobiDB-lite"/>
    </source>
</evidence>
<feature type="region of interest" description="Disordered" evidence="1">
    <location>
        <begin position="190"/>
        <end position="265"/>
    </location>
</feature>
<name>A0A9P7GZN6_9HYPO</name>
<evidence type="ECO:0000313" key="3">
    <source>
        <dbReference type="Proteomes" id="UP000782241"/>
    </source>
</evidence>
<feature type="region of interest" description="Disordered" evidence="1">
    <location>
        <begin position="287"/>
        <end position="310"/>
    </location>
</feature>
<protein>
    <submittedName>
        <fullName evidence="2">Uncharacterized protein</fullName>
    </submittedName>
</protein>
<dbReference type="EMBL" id="JAGPUO010000010">
    <property type="protein sequence ID" value="KAG5660002.1"/>
    <property type="molecule type" value="Genomic_DNA"/>
</dbReference>
<reference evidence="2" key="1">
    <citation type="submission" date="2021-04" db="EMBL/GenBank/DDBJ databases">
        <title>Draft genome of Fusarium avenaceum strain F156N33, isolated from an atmospheric sample in Virginia.</title>
        <authorList>
            <person name="Yang S."/>
            <person name="Vinatzer B.A."/>
            <person name="Coleman J."/>
        </authorList>
    </citation>
    <scope>NUCLEOTIDE SEQUENCE</scope>
    <source>
        <strain evidence="2">F156N33</strain>
    </source>
</reference>
<keyword evidence="3" id="KW-1185">Reference proteome</keyword>
<accession>A0A9P7GZN6</accession>
<gene>
    <name evidence="2" type="ORF">KAF25_003524</name>
</gene>
<feature type="compositionally biased region" description="Polar residues" evidence="1">
    <location>
        <begin position="246"/>
        <end position="255"/>
    </location>
</feature>
<sequence>MRNSASPLHNNGDDLHPRAIDLNGLVSIVDDDNDIITTTHVFCAVVLLHPIDKAKSDMIRIHCNYRTRLSTLHRLLQSPKLSTLQPLQRGSSSEPVKMSWMDSWSRPSKSQATPAPFYLLPGGEDTPYCHSCGRVISTRRKTAAANTSTPAKYCSSRCRTQKPGKLDRELEKAFVTFLFAEEGHQIEAKKQTKCGSGKHKKGKNSKGDNRILVPCSAAEELVFGPNRTSMEEGEANEDSHDEEETNQAPEPTQGPSEPRSSEEDMDITGDLQVDNSVDGDVLARMSVRSGTRIRPPQSISEVNGSVGGEKGRAERVLETDAMLEKRRQGQKRAKEREMTKCAARRGVVFGFSVGEDGEKRLCEAVMSGKVVEPSFAKGDWAIRWRE</sequence>
<dbReference type="Proteomes" id="UP000782241">
    <property type="component" value="Unassembled WGS sequence"/>
</dbReference>
<proteinExistence type="predicted"/>
<evidence type="ECO:0000313" key="2">
    <source>
        <dbReference type="EMBL" id="KAG5660002.1"/>
    </source>
</evidence>
<organism evidence="2 3">
    <name type="scientific">Fusarium avenaceum</name>
    <dbReference type="NCBI Taxonomy" id="40199"/>
    <lineage>
        <taxon>Eukaryota</taxon>
        <taxon>Fungi</taxon>
        <taxon>Dikarya</taxon>
        <taxon>Ascomycota</taxon>
        <taxon>Pezizomycotina</taxon>
        <taxon>Sordariomycetes</taxon>
        <taxon>Hypocreomycetidae</taxon>
        <taxon>Hypocreales</taxon>
        <taxon>Nectriaceae</taxon>
        <taxon>Fusarium</taxon>
        <taxon>Fusarium tricinctum species complex</taxon>
    </lineage>
</organism>